<dbReference type="AlphaFoldDB" id="A0AB36DS10"/>
<keyword evidence="4 12" id="KW-0963">Cytoplasm</keyword>
<keyword evidence="5 12" id="KW-0436">Ligase</keyword>
<dbReference type="PIRSF" id="PIRSF001529">
    <property type="entry name" value="Ser-tRNA-synth_IIa"/>
    <property type="match status" value="1"/>
</dbReference>
<dbReference type="EC" id="6.1.1.11" evidence="12"/>
<evidence type="ECO:0000256" key="8">
    <source>
        <dbReference type="ARBA" id="ARBA00022917"/>
    </source>
</evidence>
<feature type="binding site" evidence="13">
    <location>
        <position position="261"/>
    </location>
    <ligand>
        <name>L-serine</name>
        <dbReference type="ChEBI" id="CHEBI:33384"/>
    </ligand>
</feature>
<dbReference type="PROSITE" id="PS50862">
    <property type="entry name" value="AA_TRNA_LIGASE_II"/>
    <property type="match status" value="1"/>
</dbReference>
<comment type="pathway">
    <text evidence="2 12">Aminoacyl-tRNA biosynthesis; selenocysteinyl-tRNA(Sec) biosynthesis; L-seryl-tRNA(Sec) from L-serine and tRNA(Sec): step 1/1.</text>
</comment>
<feature type="domain" description="Aminoacyl-transfer RNA synthetases class-II family profile" evidence="15">
    <location>
        <begin position="171"/>
        <end position="409"/>
    </location>
</feature>
<comment type="catalytic activity">
    <reaction evidence="10 12">
        <text>tRNA(Sec) + L-serine + ATP = L-seryl-tRNA(Sec) + AMP + diphosphate + H(+)</text>
        <dbReference type="Rhea" id="RHEA:42580"/>
        <dbReference type="Rhea" id="RHEA-COMP:9742"/>
        <dbReference type="Rhea" id="RHEA-COMP:10128"/>
        <dbReference type="ChEBI" id="CHEBI:15378"/>
        <dbReference type="ChEBI" id="CHEBI:30616"/>
        <dbReference type="ChEBI" id="CHEBI:33019"/>
        <dbReference type="ChEBI" id="CHEBI:33384"/>
        <dbReference type="ChEBI" id="CHEBI:78442"/>
        <dbReference type="ChEBI" id="CHEBI:78533"/>
        <dbReference type="ChEBI" id="CHEBI:456215"/>
        <dbReference type="EC" id="6.1.1.11"/>
    </reaction>
</comment>
<evidence type="ECO:0000259" key="15">
    <source>
        <dbReference type="PROSITE" id="PS50862"/>
    </source>
</evidence>
<dbReference type="Pfam" id="PF00587">
    <property type="entry name" value="tRNA-synt_2b"/>
    <property type="match status" value="1"/>
</dbReference>
<dbReference type="InterPro" id="IPR002317">
    <property type="entry name" value="Ser-tRNA-ligase_type_1"/>
</dbReference>
<comment type="subcellular location">
    <subcellularLocation>
        <location evidence="1 12">Cytoplasm</location>
    </subcellularLocation>
</comment>
<dbReference type="GO" id="GO:0006434">
    <property type="term" value="P:seryl-tRNA aminoacylation"/>
    <property type="evidence" value="ECO:0007669"/>
    <property type="project" value="UniProtKB-UniRule"/>
</dbReference>
<keyword evidence="7 12" id="KW-0067">ATP-binding</keyword>
<dbReference type="NCBIfam" id="TIGR00414">
    <property type="entry name" value="serS"/>
    <property type="match status" value="1"/>
</dbReference>
<dbReference type="Pfam" id="PF02403">
    <property type="entry name" value="Seryl_tRNA_N"/>
    <property type="match status" value="1"/>
</dbReference>
<evidence type="ECO:0000256" key="2">
    <source>
        <dbReference type="ARBA" id="ARBA00005045"/>
    </source>
</evidence>
<dbReference type="InterPro" id="IPR045864">
    <property type="entry name" value="aa-tRNA-synth_II/BPL/LPL"/>
</dbReference>
<evidence type="ECO:0000313" key="16">
    <source>
        <dbReference type="EMBL" id="OBU78525.1"/>
    </source>
</evidence>
<feature type="binding site" evidence="13">
    <location>
        <position position="382"/>
    </location>
    <ligand>
        <name>L-serine</name>
        <dbReference type="ChEBI" id="CHEBI:33384"/>
    </ligand>
</feature>
<dbReference type="InterPro" id="IPR010978">
    <property type="entry name" value="tRNA-bd_arm"/>
</dbReference>
<evidence type="ECO:0000256" key="14">
    <source>
        <dbReference type="PIRSR" id="PIRSR001529-2"/>
    </source>
</evidence>
<comment type="domain">
    <text evidence="12">Consists of two distinct domains, a catalytic core and a N-terminal extension that is involved in tRNA binding.</text>
</comment>
<evidence type="ECO:0000256" key="1">
    <source>
        <dbReference type="ARBA" id="ARBA00004496"/>
    </source>
</evidence>
<protein>
    <recommendedName>
        <fullName evidence="12">Serine--tRNA ligase</fullName>
        <ecNumber evidence="12">6.1.1.11</ecNumber>
    </recommendedName>
    <alternativeName>
        <fullName evidence="12">Seryl-tRNA synthetase</fullName>
        <shortName evidence="12">SerRS</shortName>
    </alternativeName>
    <alternativeName>
        <fullName evidence="12">Seryl-tRNA(Ser/Sec) synthetase</fullName>
    </alternativeName>
</protein>
<evidence type="ECO:0000256" key="11">
    <source>
        <dbReference type="ARBA" id="ARBA00048823"/>
    </source>
</evidence>
<evidence type="ECO:0000256" key="13">
    <source>
        <dbReference type="PIRSR" id="PIRSR001529-1"/>
    </source>
</evidence>
<keyword evidence="8 12" id="KW-0648">Protein biosynthesis</keyword>
<dbReference type="InterPro" id="IPR042103">
    <property type="entry name" value="SerRS_1_N_sf"/>
</dbReference>
<dbReference type="CDD" id="cd00770">
    <property type="entry name" value="SerRS_core"/>
    <property type="match status" value="1"/>
</dbReference>
<dbReference type="InterPro" id="IPR033729">
    <property type="entry name" value="SerRS_core"/>
</dbReference>
<dbReference type="HAMAP" id="MF_00176">
    <property type="entry name" value="Ser_tRNA_synth_type1"/>
    <property type="match status" value="1"/>
</dbReference>
<evidence type="ECO:0000256" key="5">
    <source>
        <dbReference type="ARBA" id="ARBA00022598"/>
    </source>
</evidence>
<evidence type="ECO:0000256" key="12">
    <source>
        <dbReference type="HAMAP-Rule" id="MF_00176"/>
    </source>
</evidence>
<comment type="caution">
    <text evidence="12">Lacks conserved residue(s) required for the propagation of feature annotation.</text>
</comment>
<organism evidence="16 17">
    <name type="scientific">Mycoplasmoides gallisepticum</name>
    <name type="common">Mycoplasma gallisepticum</name>
    <dbReference type="NCBI Taxonomy" id="2096"/>
    <lineage>
        <taxon>Bacteria</taxon>
        <taxon>Bacillati</taxon>
        <taxon>Mycoplasmatota</taxon>
        <taxon>Mycoplasmoidales</taxon>
        <taxon>Mycoplasmoidaceae</taxon>
        <taxon>Mycoplasmoides</taxon>
    </lineage>
</organism>
<feature type="binding site" evidence="13">
    <location>
        <position position="230"/>
    </location>
    <ligand>
        <name>L-serine</name>
        <dbReference type="ChEBI" id="CHEBI:33384"/>
    </ligand>
</feature>
<dbReference type="RefSeq" id="WP_065165516.1">
    <property type="nucleotide sequence ID" value="NZ_CP044225.1"/>
</dbReference>
<dbReference type="Proteomes" id="UP000092188">
    <property type="component" value="Unassembled WGS sequence"/>
</dbReference>
<comment type="function">
    <text evidence="12">Catalyzes the attachment of serine to tRNA(Ser). Is also able to aminoacylate tRNA(Sec) with serine, to form the misacylated tRNA L-seryl-tRNA(Sec), which will be further converted into selenocysteinyl-tRNA(Sec).</text>
</comment>
<evidence type="ECO:0000313" key="17">
    <source>
        <dbReference type="Proteomes" id="UP000092188"/>
    </source>
</evidence>
<comment type="caution">
    <text evidence="16">The sequence shown here is derived from an EMBL/GenBank/DDBJ whole genome shotgun (WGS) entry which is preliminary data.</text>
</comment>
<sequence length="422" mass="48862">MLDKNLLKTNSKEIREQLKSRSFNLDWYDEFLRLEKQLSTLLKTIEKLNEQKNLNAKKAATTESDAQRKKLIQEGGLLRAELEKNEAKYNEIKEDFDYIYQRIPNLPTEDVPIGKDEKENVEMFKSRKPTFFDFKPLPHYELATKLEMIGLDVASKITGSRFSIYKKDGARLMRAIQQFCLDVNADKYEEYLPPVIVNKDSYYGSGQFPKFVEDVFKFKLEGTNYYLASTAEVQLVNLHRNEILKESDLPKYYTASTACFRSEAGSAGKDTKGLIRQHQFYKTELVKIVHPSTSKQEHEAMAKDAEKILELLELPYRRMVLCTGDMGFSATKTYDLEVWIPSENKYREISSISNCGDFQARRANIKFKDAISKKNLYVHTLNASALAHDRLFVAIVENYQQKDGSIKIPKALVKYFGKEYIK</sequence>
<accession>A0AB36DS10</accession>
<feature type="binding site" evidence="12 14">
    <location>
        <begin position="261"/>
        <end position="263"/>
    </location>
    <ligand>
        <name>ATP</name>
        <dbReference type="ChEBI" id="CHEBI:30616"/>
    </ligand>
</feature>
<dbReference type="SUPFAM" id="SSF55681">
    <property type="entry name" value="Class II aaRS and biotin synthetases"/>
    <property type="match status" value="1"/>
</dbReference>
<dbReference type="SUPFAM" id="SSF46589">
    <property type="entry name" value="tRNA-binding arm"/>
    <property type="match status" value="1"/>
</dbReference>
<evidence type="ECO:0000256" key="6">
    <source>
        <dbReference type="ARBA" id="ARBA00022741"/>
    </source>
</evidence>
<gene>
    <name evidence="12" type="primary">serS</name>
    <name evidence="16" type="ORF">BAY36_02380</name>
</gene>
<dbReference type="GO" id="GO:0005737">
    <property type="term" value="C:cytoplasm"/>
    <property type="evidence" value="ECO:0007669"/>
    <property type="project" value="UniProtKB-SubCell"/>
</dbReference>
<dbReference type="PRINTS" id="PR00981">
    <property type="entry name" value="TRNASYNTHSER"/>
</dbReference>
<dbReference type="Gene3D" id="1.10.287.40">
    <property type="entry name" value="Serine-tRNA synthetase, tRNA binding domain"/>
    <property type="match status" value="1"/>
</dbReference>
<dbReference type="PANTHER" id="PTHR43697:SF1">
    <property type="entry name" value="SERINE--TRNA LIGASE"/>
    <property type="match status" value="1"/>
</dbReference>
<reference evidence="16 17" key="1">
    <citation type="submission" date="2016-06" db="EMBL/GenBank/DDBJ databases">
        <authorList>
            <person name="Ricketts C."/>
            <person name="Pickler L."/>
            <person name="Maurer J."/>
            <person name="Ayyampalayam S."/>
            <person name="Garcia M."/>
            <person name="Ferguson-Noel N.M."/>
        </authorList>
    </citation>
    <scope>NUCLEOTIDE SEQUENCE [LARGE SCALE GENOMIC DNA]</scope>
    <source>
        <strain evidence="16 17">K6356</strain>
    </source>
</reference>
<evidence type="ECO:0000256" key="10">
    <source>
        <dbReference type="ARBA" id="ARBA00047929"/>
    </source>
</evidence>
<feature type="binding site" evidence="12">
    <location>
        <position position="384"/>
    </location>
    <ligand>
        <name>L-serine</name>
        <dbReference type="ChEBI" id="CHEBI:33384"/>
    </ligand>
</feature>
<comment type="subunit">
    <text evidence="12">Homodimer. The tRNA molecule binds across the dimer.</text>
</comment>
<proteinExistence type="inferred from homology"/>
<dbReference type="GO" id="GO:0004828">
    <property type="term" value="F:serine-tRNA ligase activity"/>
    <property type="evidence" value="ECO:0007669"/>
    <property type="project" value="UniProtKB-UniRule"/>
</dbReference>
<feature type="binding site" evidence="12 14">
    <location>
        <begin position="348"/>
        <end position="351"/>
    </location>
    <ligand>
        <name>ATP</name>
        <dbReference type="ChEBI" id="CHEBI:30616"/>
    </ligand>
</feature>
<dbReference type="InterPro" id="IPR002314">
    <property type="entry name" value="aa-tRNA-synt_IIb"/>
</dbReference>
<evidence type="ECO:0000256" key="9">
    <source>
        <dbReference type="ARBA" id="ARBA00023146"/>
    </source>
</evidence>
<evidence type="ECO:0000256" key="7">
    <source>
        <dbReference type="ARBA" id="ARBA00022840"/>
    </source>
</evidence>
<dbReference type="PANTHER" id="PTHR43697">
    <property type="entry name" value="SERYL-TRNA SYNTHETASE"/>
    <property type="match status" value="1"/>
</dbReference>
<comment type="catalytic activity">
    <reaction evidence="11 12">
        <text>tRNA(Ser) + L-serine + ATP = L-seryl-tRNA(Ser) + AMP + diphosphate + H(+)</text>
        <dbReference type="Rhea" id="RHEA:12292"/>
        <dbReference type="Rhea" id="RHEA-COMP:9669"/>
        <dbReference type="Rhea" id="RHEA-COMP:9703"/>
        <dbReference type="ChEBI" id="CHEBI:15378"/>
        <dbReference type="ChEBI" id="CHEBI:30616"/>
        <dbReference type="ChEBI" id="CHEBI:33019"/>
        <dbReference type="ChEBI" id="CHEBI:33384"/>
        <dbReference type="ChEBI" id="CHEBI:78442"/>
        <dbReference type="ChEBI" id="CHEBI:78533"/>
        <dbReference type="ChEBI" id="CHEBI:456215"/>
        <dbReference type="EC" id="6.1.1.11"/>
    </reaction>
</comment>
<keyword evidence="6 12" id="KW-0547">Nucleotide-binding</keyword>
<feature type="binding site" evidence="12">
    <location>
        <begin position="230"/>
        <end position="232"/>
    </location>
    <ligand>
        <name>L-serine</name>
        <dbReference type="ChEBI" id="CHEBI:33384"/>
    </ligand>
</feature>
<dbReference type="GO" id="GO:0016260">
    <property type="term" value="P:selenocysteine biosynthetic process"/>
    <property type="evidence" value="ECO:0007669"/>
    <property type="project" value="UniProtKB-UniRule"/>
</dbReference>
<dbReference type="Gene3D" id="3.30.930.10">
    <property type="entry name" value="Bira Bifunctional Protein, Domain 2"/>
    <property type="match status" value="1"/>
</dbReference>
<name>A0AB36DS10_MYCGL</name>
<dbReference type="GO" id="GO:0005524">
    <property type="term" value="F:ATP binding"/>
    <property type="evidence" value="ECO:0007669"/>
    <property type="project" value="UniProtKB-UniRule"/>
</dbReference>
<keyword evidence="9 12" id="KW-0030">Aminoacyl-tRNA synthetase</keyword>
<feature type="binding site" evidence="12 13">
    <location>
        <position position="284"/>
    </location>
    <ligand>
        <name>L-serine</name>
        <dbReference type="ChEBI" id="CHEBI:33384"/>
    </ligand>
</feature>
<dbReference type="InterPro" id="IPR015866">
    <property type="entry name" value="Ser-tRNA-synth_1_N"/>
</dbReference>
<dbReference type="InterPro" id="IPR006195">
    <property type="entry name" value="aa-tRNA-synth_II"/>
</dbReference>
<evidence type="ECO:0000256" key="4">
    <source>
        <dbReference type="ARBA" id="ARBA00022490"/>
    </source>
</evidence>
<dbReference type="EMBL" id="MAGQ01000008">
    <property type="protein sequence ID" value="OBU78525.1"/>
    <property type="molecule type" value="Genomic_DNA"/>
</dbReference>
<evidence type="ECO:0000256" key="3">
    <source>
        <dbReference type="ARBA" id="ARBA00010728"/>
    </source>
</evidence>
<comment type="similarity">
    <text evidence="3 12">Belongs to the class-II aminoacyl-tRNA synthetase family. Type-1 seryl-tRNA synthetase subfamily.</text>
</comment>